<feature type="binding site" evidence="11">
    <location>
        <position position="510"/>
    </location>
    <ligand>
        <name>Zn(2+)</name>
        <dbReference type="ChEBI" id="CHEBI:29105"/>
        <label>1</label>
    </ligand>
</feature>
<feature type="domain" description="Primosomal protein N C-terminal" evidence="14">
    <location>
        <begin position="665"/>
        <end position="758"/>
    </location>
</feature>
<keyword evidence="9 11" id="KW-0238">DNA-binding</keyword>
<evidence type="ECO:0000259" key="14">
    <source>
        <dbReference type="Pfam" id="PF18074"/>
    </source>
</evidence>
<evidence type="ECO:0000259" key="13">
    <source>
        <dbReference type="Pfam" id="PF17764"/>
    </source>
</evidence>
<evidence type="ECO:0000256" key="12">
    <source>
        <dbReference type="SAM" id="MobiDB-lite"/>
    </source>
</evidence>
<feature type="binding site" evidence="11">
    <location>
        <position position="470"/>
    </location>
    <ligand>
        <name>Zn(2+)</name>
        <dbReference type="ChEBI" id="CHEBI:29105"/>
        <label>1</label>
    </ligand>
</feature>
<comment type="caution">
    <text evidence="11">As this protein does not have any detectable helicase domains, it probably does not have helicase activity.</text>
</comment>
<comment type="cofactor">
    <cofactor evidence="11">
        <name>Zn(2+)</name>
        <dbReference type="ChEBI" id="CHEBI:29105"/>
    </cofactor>
    <text evidence="11">Binds 2 zinc ions per subunit.</text>
</comment>
<dbReference type="EMBL" id="LN885086">
    <property type="protein sequence ID" value="CUQ66079.1"/>
    <property type="molecule type" value="Genomic_DNA"/>
</dbReference>
<feature type="binding site" evidence="11">
    <location>
        <position position="497"/>
    </location>
    <ligand>
        <name>Zn(2+)</name>
        <dbReference type="ChEBI" id="CHEBI:29105"/>
        <label>2</label>
    </ligand>
</feature>
<gene>
    <name evidence="11" type="primary">priA</name>
    <name evidence="15" type="ORF">NITINOP_1104</name>
</gene>
<dbReference type="GO" id="GO:0003677">
    <property type="term" value="F:DNA binding"/>
    <property type="evidence" value="ECO:0007669"/>
    <property type="project" value="UniProtKB-UniRule"/>
</dbReference>
<keyword evidence="8 11" id="KW-0067">ATP-binding</keyword>
<evidence type="ECO:0000256" key="11">
    <source>
        <dbReference type="HAMAP-Rule" id="MF_00983"/>
    </source>
</evidence>
<accession>A0A0S4KQP6</accession>
<dbReference type="KEGG" id="nio:NITINOP_1104"/>
<evidence type="ECO:0000256" key="10">
    <source>
        <dbReference type="ARBA" id="ARBA00023235"/>
    </source>
</evidence>
<dbReference type="Gene3D" id="3.40.1440.60">
    <property type="entry name" value="PriA, 3(prime) DNA-binding domain"/>
    <property type="match status" value="1"/>
</dbReference>
<feature type="region of interest" description="Disordered" evidence="12">
    <location>
        <begin position="214"/>
        <end position="240"/>
    </location>
</feature>
<dbReference type="OrthoDB" id="9759544at2"/>
<evidence type="ECO:0000256" key="7">
    <source>
        <dbReference type="ARBA" id="ARBA00022833"/>
    </source>
</evidence>
<keyword evidence="2 11" id="KW-0235">DNA replication</keyword>
<dbReference type="InterPro" id="IPR041222">
    <property type="entry name" value="PriA_3primeBD"/>
</dbReference>
<evidence type="ECO:0000256" key="2">
    <source>
        <dbReference type="ARBA" id="ARBA00022705"/>
    </source>
</evidence>
<feature type="binding site" evidence="11">
    <location>
        <position position="507"/>
    </location>
    <ligand>
        <name>Zn(2+)</name>
        <dbReference type="ChEBI" id="CHEBI:29105"/>
        <label>1</label>
    </ligand>
</feature>
<dbReference type="GO" id="GO:0008270">
    <property type="term" value="F:zinc ion binding"/>
    <property type="evidence" value="ECO:0007669"/>
    <property type="project" value="UniProtKB-UniRule"/>
</dbReference>
<evidence type="ECO:0000256" key="5">
    <source>
        <dbReference type="ARBA" id="ARBA00022801"/>
    </source>
</evidence>
<feature type="binding site" evidence="11">
    <location>
        <position position="467"/>
    </location>
    <ligand>
        <name>Zn(2+)</name>
        <dbReference type="ChEBI" id="CHEBI:29105"/>
        <label>1</label>
    </ligand>
</feature>
<dbReference type="Proteomes" id="UP000066284">
    <property type="component" value="Chromosome 1"/>
</dbReference>
<evidence type="ECO:0000256" key="9">
    <source>
        <dbReference type="ARBA" id="ARBA00023125"/>
    </source>
</evidence>
<dbReference type="NCBIfam" id="TIGR00595">
    <property type="entry name" value="priA"/>
    <property type="match status" value="1"/>
</dbReference>
<keyword evidence="10" id="KW-0413">Isomerase</keyword>
<feature type="binding site" evidence="11">
    <location>
        <position position="494"/>
    </location>
    <ligand>
        <name>Zn(2+)</name>
        <dbReference type="ChEBI" id="CHEBI:29105"/>
        <label>2</label>
    </ligand>
</feature>
<dbReference type="InterPro" id="IPR042115">
    <property type="entry name" value="PriA_3primeBD_sf"/>
</dbReference>
<keyword evidence="4 11" id="KW-0547">Nucleotide-binding</keyword>
<evidence type="ECO:0000256" key="1">
    <source>
        <dbReference type="ARBA" id="ARBA00022515"/>
    </source>
</evidence>
<dbReference type="GO" id="GO:0006269">
    <property type="term" value="P:DNA replication, synthesis of primer"/>
    <property type="evidence" value="ECO:0007669"/>
    <property type="project" value="UniProtKB-KW"/>
</dbReference>
<sequence length="762" mass="84421">MALPEHPAPAIRTSGLYADVIIPRHISKAFTYIVPHPLAQEIAVGRTVLVPFGRTIVEGAVISLSDRPPNGIKSSRLKSIHCLADGAYGTEQGSSWLELSRIIAEQYVAPWGQCLRLVLPWQLKRRASSVRYRATEPGRAALDSGTCPDHLRAMLTRIARTRRGISLSAIRKSRDRHEWEAIEDLERRSWIVATASADPRPDALVQTDEPVAHEAGARVAPAPSSSPSPLLPPPATEHTERDSLWENRIVEYLRADQPKKIVLHAPWEHRINRLADAIRHTLAIGKSAIVLSGEADKAKWLGRFLSDIGEFPVSVLSPAASPRRFGRAEEGSPSVIVGTRSAVFAPLRSIGLIWIDGEEDPAFKEPREPRYHARGVAWIRAEMERALLVLASAHPSLESMFDAVAEIHTVPPDPTSRPIVELIDLNREPRGTLFSRRLVEAMDEAVSSGAGVVLFLNRKGYARTLLCRDCGWMPRCSACVVPLAYSRESDRLACRYCGETDPFPRSCPTCKAVHLVSVGEGTERAEAEARRLFPTASVLRLDGDRLRRPSAARDLWERVRSNSWDILIGTQALFQHLPFPRRGLVGVLQADSGLHVPDFRAAERMYQLLDDAVGCARPAAQGGRVILQTKFPAHHAIQAVLSGSPHRFYEEELAARRLLHFPPARHLAALSVSGADQTEVTTAAAQWKARLEELSDAMLTVLGPVPAMGRTPKRHVRRQLLVKGTDRALLCRWVRDSLEAMEREYRGRRITCIADMDPVDMG</sequence>
<evidence type="ECO:0000256" key="4">
    <source>
        <dbReference type="ARBA" id="ARBA00022741"/>
    </source>
</evidence>
<comment type="similarity">
    <text evidence="11">Belongs to the helicase family. PriA subfamily.</text>
</comment>
<dbReference type="PANTHER" id="PTHR30580:SF0">
    <property type="entry name" value="PRIMOSOMAL PROTEIN N"/>
    <property type="match status" value="1"/>
</dbReference>
<keyword evidence="6" id="KW-0347">Helicase</keyword>
<keyword evidence="3 11" id="KW-0479">Metal-binding</keyword>
<dbReference type="HAMAP" id="MF_00983">
    <property type="entry name" value="PriA"/>
    <property type="match status" value="1"/>
</dbReference>
<dbReference type="GO" id="GO:1990077">
    <property type="term" value="C:primosome complex"/>
    <property type="evidence" value="ECO:0007669"/>
    <property type="project" value="UniProtKB-UniRule"/>
</dbReference>
<keyword evidence="5 15" id="KW-0378">Hydrolase</keyword>
<feature type="binding site" evidence="11">
    <location>
        <position position="476"/>
    </location>
    <ligand>
        <name>Zn(2+)</name>
        <dbReference type="ChEBI" id="CHEBI:29105"/>
        <label>2</label>
    </ligand>
</feature>
<comment type="function">
    <text evidence="11">Initiates the restart of stalled replication forks, which reloads the replicative helicase on sites other than the origin of replication. Recognizes and binds to abandoned replication forks and remodels them to uncover a helicase loading site. Promotes assembly of the primosome at these replication forks.</text>
</comment>
<evidence type="ECO:0000256" key="3">
    <source>
        <dbReference type="ARBA" id="ARBA00022723"/>
    </source>
</evidence>
<proteinExistence type="inferred from homology"/>
<dbReference type="PANTHER" id="PTHR30580">
    <property type="entry name" value="PRIMOSOMAL PROTEIN N"/>
    <property type="match status" value="1"/>
</dbReference>
<dbReference type="Pfam" id="PF18074">
    <property type="entry name" value="PriA_C"/>
    <property type="match status" value="1"/>
</dbReference>
<evidence type="ECO:0000256" key="6">
    <source>
        <dbReference type="ARBA" id="ARBA00022806"/>
    </source>
</evidence>
<name>A0A0S4KQP6_9BACT</name>
<dbReference type="Gene3D" id="3.40.50.300">
    <property type="entry name" value="P-loop containing nucleotide triphosphate hydrolases"/>
    <property type="match status" value="1"/>
</dbReference>
<feature type="domain" description="Primosomal protein N' 3' DNA-binding" evidence="13">
    <location>
        <begin position="19"/>
        <end position="120"/>
    </location>
</feature>
<evidence type="ECO:0000256" key="8">
    <source>
        <dbReference type="ARBA" id="ARBA00022840"/>
    </source>
</evidence>
<dbReference type="GO" id="GO:0006270">
    <property type="term" value="P:DNA replication initiation"/>
    <property type="evidence" value="ECO:0007669"/>
    <property type="project" value="TreeGrafter"/>
</dbReference>
<keyword evidence="7 11" id="KW-0862">Zinc</keyword>
<dbReference type="Pfam" id="PF17764">
    <property type="entry name" value="PriA_3primeBD"/>
    <property type="match status" value="1"/>
</dbReference>
<dbReference type="GO" id="GO:0005524">
    <property type="term" value="F:ATP binding"/>
    <property type="evidence" value="ECO:0007669"/>
    <property type="project" value="UniProtKB-UniRule"/>
</dbReference>
<dbReference type="RefSeq" id="WP_062483864.1">
    <property type="nucleotide sequence ID" value="NZ_LN885086.1"/>
</dbReference>
<dbReference type="GO" id="GO:0006302">
    <property type="term" value="P:double-strand break repair"/>
    <property type="evidence" value="ECO:0007669"/>
    <property type="project" value="InterPro"/>
</dbReference>
<keyword evidence="16" id="KW-1185">Reference proteome</keyword>
<protein>
    <recommendedName>
        <fullName evidence="11">Probable replication restart protein PriA</fullName>
    </recommendedName>
    <alternativeName>
        <fullName evidence="11">Putative ATP-dependent DNA helicase PriA</fullName>
    </alternativeName>
</protein>
<dbReference type="GO" id="GO:0043138">
    <property type="term" value="F:3'-5' DNA helicase activity"/>
    <property type="evidence" value="ECO:0007669"/>
    <property type="project" value="TreeGrafter"/>
</dbReference>
<comment type="subunit">
    <text evidence="11">Component of the replication restart primosome.</text>
</comment>
<dbReference type="GO" id="GO:0016787">
    <property type="term" value="F:hydrolase activity"/>
    <property type="evidence" value="ECO:0007669"/>
    <property type="project" value="UniProtKB-KW"/>
</dbReference>
<organism evidence="15 16">
    <name type="scientific">Candidatus Nitrospira inopinata</name>
    <dbReference type="NCBI Taxonomy" id="1715989"/>
    <lineage>
        <taxon>Bacteria</taxon>
        <taxon>Pseudomonadati</taxon>
        <taxon>Nitrospirota</taxon>
        <taxon>Nitrospiria</taxon>
        <taxon>Nitrospirales</taxon>
        <taxon>Nitrospiraceae</taxon>
        <taxon>Nitrospira</taxon>
    </lineage>
</organism>
<reference evidence="16" key="1">
    <citation type="submission" date="2015-09" db="EMBL/GenBank/DDBJ databases">
        <authorList>
            <person name="Daims H."/>
        </authorList>
    </citation>
    <scope>NUCLEOTIDE SEQUENCE [LARGE SCALE GENOMIC DNA]</scope>
</reference>
<dbReference type="InterPro" id="IPR005259">
    <property type="entry name" value="PriA"/>
</dbReference>
<dbReference type="STRING" id="1715989.NITINOP_1104"/>
<dbReference type="AlphaFoldDB" id="A0A0S4KQP6"/>
<feature type="compositionally biased region" description="Pro residues" evidence="12">
    <location>
        <begin position="224"/>
        <end position="235"/>
    </location>
</feature>
<dbReference type="InterPro" id="IPR041236">
    <property type="entry name" value="PriA_C"/>
</dbReference>
<keyword evidence="1 11" id="KW-0639">Primosome</keyword>
<evidence type="ECO:0000313" key="15">
    <source>
        <dbReference type="EMBL" id="CUQ66079.1"/>
    </source>
</evidence>
<feature type="binding site" evidence="11">
    <location>
        <position position="479"/>
    </location>
    <ligand>
        <name>Zn(2+)</name>
        <dbReference type="ChEBI" id="CHEBI:29105"/>
        <label>2</label>
    </ligand>
</feature>
<evidence type="ECO:0000313" key="16">
    <source>
        <dbReference type="Proteomes" id="UP000066284"/>
    </source>
</evidence>
<dbReference type="GO" id="GO:0006310">
    <property type="term" value="P:DNA recombination"/>
    <property type="evidence" value="ECO:0007669"/>
    <property type="project" value="InterPro"/>
</dbReference>
<dbReference type="InterPro" id="IPR027417">
    <property type="entry name" value="P-loop_NTPase"/>
</dbReference>